<keyword evidence="3" id="KW-1185">Reference proteome</keyword>
<gene>
    <name evidence="2" type="ordered locus">Acear_0805</name>
</gene>
<accession>D9QVT4</accession>
<protein>
    <submittedName>
        <fullName evidence="2">Uncharacterized protein</fullName>
    </submittedName>
</protein>
<dbReference type="EMBL" id="CP002105">
    <property type="protein sequence ID" value="ADL12343.1"/>
    <property type="molecule type" value="Genomic_DNA"/>
</dbReference>
<dbReference type="STRING" id="574087.Acear_0805"/>
<evidence type="ECO:0000256" key="1">
    <source>
        <dbReference type="SAM" id="MobiDB-lite"/>
    </source>
</evidence>
<dbReference type="Proteomes" id="UP000001661">
    <property type="component" value="Chromosome"/>
</dbReference>
<dbReference type="HOGENOM" id="CLU_2730649_0_0_9"/>
<organism evidence="2 3">
    <name type="scientific">Acetohalobium arabaticum (strain ATCC 49924 / DSM 5501 / Z-7288)</name>
    <dbReference type="NCBI Taxonomy" id="574087"/>
    <lineage>
        <taxon>Bacteria</taxon>
        <taxon>Bacillati</taxon>
        <taxon>Bacillota</taxon>
        <taxon>Clostridia</taxon>
        <taxon>Halanaerobiales</taxon>
        <taxon>Halobacteroidaceae</taxon>
        <taxon>Acetohalobium</taxon>
    </lineage>
</organism>
<evidence type="ECO:0000313" key="2">
    <source>
        <dbReference type="EMBL" id="ADL12343.1"/>
    </source>
</evidence>
<name>D9QVT4_ACEAZ</name>
<evidence type="ECO:0000313" key="3">
    <source>
        <dbReference type="Proteomes" id="UP000001661"/>
    </source>
</evidence>
<sequence length="71" mass="8124">MTFAEKAADEASQTINEGKSEDEYNSKWLKAVVGAMDYLVKNAQLLGGATNREEQTEQVTQREEYDFIRYL</sequence>
<dbReference type="KEGG" id="aar:Acear_0805"/>
<proteinExistence type="predicted"/>
<reference evidence="2 3" key="1">
    <citation type="journal article" date="2010" name="Stand. Genomic Sci.">
        <title>Complete genome sequence of Acetohalobium arabaticum type strain (Z-7288).</title>
        <authorList>
            <person name="Sikorski J."/>
            <person name="Lapidus A."/>
            <person name="Chertkov O."/>
            <person name="Lucas S."/>
            <person name="Copeland A."/>
            <person name="Glavina Del Rio T."/>
            <person name="Nolan M."/>
            <person name="Tice H."/>
            <person name="Cheng J.F."/>
            <person name="Han C."/>
            <person name="Brambilla E."/>
            <person name="Pitluck S."/>
            <person name="Liolios K."/>
            <person name="Ivanova N."/>
            <person name="Mavromatis K."/>
            <person name="Mikhailova N."/>
            <person name="Pati A."/>
            <person name="Bruce D."/>
            <person name="Detter C."/>
            <person name="Tapia R."/>
            <person name="Goodwin L."/>
            <person name="Chen A."/>
            <person name="Palaniappan K."/>
            <person name="Land M."/>
            <person name="Hauser L."/>
            <person name="Chang Y.J."/>
            <person name="Jeffries C.D."/>
            <person name="Rohde M."/>
            <person name="Goker M."/>
            <person name="Spring S."/>
            <person name="Woyke T."/>
            <person name="Bristow J."/>
            <person name="Eisen J.A."/>
            <person name="Markowitz V."/>
            <person name="Hugenholtz P."/>
            <person name="Kyrpides N.C."/>
            <person name="Klenk H.P."/>
        </authorList>
    </citation>
    <scope>NUCLEOTIDE SEQUENCE [LARGE SCALE GENOMIC DNA]</scope>
    <source>
        <strain evidence="3">ATCC 49924 / DSM 5501 / Z-7288</strain>
    </source>
</reference>
<feature type="region of interest" description="Disordered" evidence="1">
    <location>
        <begin position="1"/>
        <end position="21"/>
    </location>
</feature>
<dbReference type="RefSeq" id="WP_013277789.1">
    <property type="nucleotide sequence ID" value="NC_014378.1"/>
</dbReference>
<dbReference type="AlphaFoldDB" id="D9QVT4"/>